<feature type="transmembrane region" description="Helical" evidence="1">
    <location>
        <begin position="105"/>
        <end position="126"/>
    </location>
</feature>
<sequence>MIESLLRIDVVLFVLIGVLGGAHCIGMCGPLVTMYSKQMTPQPDGGTVTANDRRAGRLTTYEVRQYFLFNVGRATTYAVFGALFGALGSVVFVTPDQLTPVADLLRGTVGLAVGRFIVLTGVRYVIGGSGGDIRISGVQHVTSRLAARVHRHVNSPCIGGLRAVHALLPCPMLYPAYLFAFASGSPTTGGIALGALGIDTIPGVFLYETVVQSIDVTHRHRVHRLLGVVFVALGYVLFAHGLMALGVHVPHPMLPHYQPLGGAMGH</sequence>
<dbReference type="Pfam" id="PF13386">
    <property type="entry name" value="DsbD_2"/>
    <property type="match status" value="1"/>
</dbReference>
<feature type="transmembrane region" description="Helical" evidence="1">
    <location>
        <begin position="12"/>
        <end position="32"/>
    </location>
</feature>
<proteinExistence type="predicted"/>
<accession>A0A2G1WGC8</accession>
<feature type="transmembrane region" description="Helical" evidence="1">
    <location>
        <begin position="74"/>
        <end position="93"/>
    </location>
</feature>
<evidence type="ECO:0000259" key="2">
    <source>
        <dbReference type="Pfam" id="PF13386"/>
    </source>
</evidence>
<keyword evidence="1" id="KW-0812">Transmembrane</keyword>
<dbReference type="Proteomes" id="UP000222824">
    <property type="component" value="Unassembled WGS sequence"/>
</dbReference>
<dbReference type="PANTHER" id="PTHR42208">
    <property type="entry name" value="HEAVY METAL TRANSPORTER-RELATED"/>
    <property type="match status" value="1"/>
</dbReference>
<evidence type="ECO:0000313" key="3">
    <source>
        <dbReference type="EMBL" id="PHQ38067.1"/>
    </source>
</evidence>
<protein>
    <recommendedName>
        <fullName evidence="2">Urease accessory protein UreH-like transmembrane domain-containing protein</fullName>
    </recommendedName>
</protein>
<dbReference type="RefSeq" id="WP_099256121.1">
    <property type="nucleotide sequence ID" value="NZ_NHOA01000123.1"/>
</dbReference>
<feature type="transmembrane region" description="Helical" evidence="1">
    <location>
        <begin position="225"/>
        <end position="247"/>
    </location>
</feature>
<keyword evidence="4" id="KW-1185">Reference proteome</keyword>
<dbReference type="InterPro" id="IPR039447">
    <property type="entry name" value="UreH-like_TM_dom"/>
</dbReference>
<dbReference type="EMBL" id="NHOA01000123">
    <property type="protein sequence ID" value="PHQ38067.1"/>
    <property type="molecule type" value="Genomic_DNA"/>
</dbReference>
<dbReference type="AlphaFoldDB" id="A0A2G1WGC8"/>
<reference evidence="3 4" key="1">
    <citation type="journal article" date="2014" name="Front. Microbiol.">
        <title>Population and genomic analysis of the genus Halorubrum.</title>
        <authorList>
            <person name="Fullmer M.S."/>
            <person name="Soucy S.M."/>
            <person name="Swithers K.S."/>
            <person name="Makkay A.M."/>
            <person name="Wheeler R."/>
            <person name="Ventosa A."/>
            <person name="Gogarten J.P."/>
            <person name="Papke R.T."/>
        </authorList>
    </citation>
    <scope>NUCLEOTIDE SEQUENCE [LARGE SCALE GENOMIC DNA]</scope>
    <source>
        <strain evidence="3 4">C49</strain>
    </source>
</reference>
<dbReference type="OrthoDB" id="162718at2157"/>
<keyword evidence="1" id="KW-0472">Membrane</keyword>
<feature type="domain" description="Urease accessory protein UreH-like transmembrane" evidence="2">
    <location>
        <begin position="13"/>
        <end position="235"/>
    </location>
</feature>
<evidence type="ECO:0000313" key="4">
    <source>
        <dbReference type="Proteomes" id="UP000222824"/>
    </source>
</evidence>
<name>A0A2G1WGC8_9EURY</name>
<gene>
    <name evidence="3" type="ORF">DJ69_13605</name>
</gene>
<keyword evidence="1" id="KW-1133">Transmembrane helix</keyword>
<comment type="caution">
    <text evidence="3">The sequence shown here is derived from an EMBL/GenBank/DDBJ whole genome shotgun (WGS) entry which is preliminary data.</text>
</comment>
<organism evidence="3 4">
    <name type="scientific">Halorubrum persicum</name>
    <dbReference type="NCBI Taxonomy" id="1383844"/>
    <lineage>
        <taxon>Archaea</taxon>
        <taxon>Methanobacteriati</taxon>
        <taxon>Methanobacteriota</taxon>
        <taxon>Stenosarchaea group</taxon>
        <taxon>Halobacteria</taxon>
        <taxon>Halobacteriales</taxon>
        <taxon>Haloferacaceae</taxon>
        <taxon>Halorubrum</taxon>
    </lineage>
</organism>
<evidence type="ECO:0000256" key="1">
    <source>
        <dbReference type="SAM" id="Phobius"/>
    </source>
</evidence>
<dbReference type="PANTHER" id="PTHR42208:SF1">
    <property type="entry name" value="HEAVY METAL TRANSPORTER"/>
    <property type="match status" value="1"/>
</dbReference>